<sequence>MRQSIVHGIALNNLEVETEQVKMAGTYKQRDFRAGIEDQSLINELTTRKIVVREPVRLSPGWESTDKPDDELNFRNVTMDQVDLELNPPSDKLNIVYIIMVLHGIGTLMPWNMFITARNYFEKYKFSSNYTGANTTYASYYVDSVSFAAQVPNVIFNWINLFVPLGGDLTTRIVWGILVQVLIFVETVVMAMLDTSSWPGVFFWVTMFSVVVLNTCFDTYFALPINKFYRYHEMVFQKQKKKRELQSKSKIPGRTPYWTIFKQCSPQLFNIFFVFFVTLSVFPAVQSSIKVSDENFIVSEKYYMSVMCFVTFNVTAMLGSMLASYFQWPQRECLVVPVVLRVLFIPLFLVCNYQPLKFTRTMPVLITNDFVYFGIAVLMGVSSGYFSSLGMMYCPSTVDSRYASTAGMFAAAFLITGIFTGVLFAIVMPYIVSMAVWE</sequence>
<feature type="transmembrane region" description="Helical" evidence="7">
    <location>
        <begin position="333"/>
        <end position="350"/>
    </location>
</feature>
<protein>
    <recommendedName>
        <fullName evidence="10">Equilibrative nucleoside transporter 1</fullName>
    </recommendedName>
</protein>
<feature type="transmembrane region" description="Helical" evidence="7">
    <location>
        <begin position="406"/>
        <end position="432"/>
    </location>
</feature>
<feature type="transmembrane region" description="Helical" evidence="7">
    <location>
        <begin position="95"/>
        <end position="115"/>
    </location>
</feature>
<dbReference type="GO" id="GO:0005337">
    <property type="term" value="F:nucleoside transmembrane transporter activity"/>
    <property type="evidence" value="ECO:0007669"/>
    <property type="project" value="InterPro"/>
</dbReference>
<evidence type="ECO:0000256" key="4">
    <source>
        <dbReference type="ARBA" id="ARBA00022692"/>
    </source>
</evidence>
<comment type="similarity">
    <text evidence="2">Belongs to the SLC29A/ENT transporter (TC 2.A.57) family.</text>
</comment>
<feature type="transmembrane region" description="Helical" evidence="7">
    <location>
        <begin position="201"/>
        <end position="223"/>
    </location>
</feature>
<reference evidence="8" key="2">
    <citation type="submission" date="2021-04" db="EMBL/GenBank/DDBJ databases">
        <title>Genome-wide patterns of bracovirus chromosomal integration into multiple host tissues during parasitism.</title>
        <authorList>
            <person name="Chebbi M.A.C."/>
        </authorList>
    </citation>
    <scope>NUCLEOTIDE SEQUENCE</scope>
    <source>
        <tissue evidence="8">Whole body</tissue>
    </source>
</reference>
<dbReference type="PANTHER" id="PTHR10332">
    <property type="entry name" value="EQUILIBRATIVE NUCLEOSIDE TRANSPORTER"/>
    <property type="match status" value="1"/>
</dbReference>
<proteinExistence type="inferred from homology"/>
<evidence type="ECO:0000256" key="2">
    <source>
        <dbReference type="ARBA" id="ARBA00007965"/>
    </source>
</evidence>
<evidence type="ECO:0000313" key="8">
    <source>
        <dbReference type="EMBL" id="KAG8035355.1"/>
    </source>
</evidence>
<evidence type="ECO:0008006" key="10">
    <source>
        <dbReference type="Google" id="ProtNLM"/>
    </source>
</evidence>
<evidence type="ECO:0000256" key="7">
    <source>
        <dbReference type="SAM" id="Phobius"/>
    </source>
</evidence>
<evidence type="ECO:0000256" key="6">
    <source>
        <dbReference type="ARBA" id="ARBA00023136"/>
    </source>
</evidence>
<name>A0A8J5UTD5_9HYME</name>
<dbReference type="InterPro" id="IPR002259">
    <property type="entry name" value="Eqnu_transpt"/>
</dbReference>
<dbReference type="PANTHER" id="PTHR10332:SF80">
    <property type="entry name" value="EQUILIBRATIVE NUCLEOSIDE TRANSPORTER 2, ISOFORM A"/>
    <property type="match status" value="1"/>
</dbReference>
<dbReference type="AlphaFoldDB" id="A0A8J5UTD5"/>
<dbReference type="EMBL" id="JAAOIC020000060">
    <property type="protein sequence ID" value="KAG8035355.1"/>
    <property type="molecule type" value="Genomic_DNA"/>
</dbReference>
<keyword evidence="9" id="KW-1185">Reference proteome</keyword>
<keyword evidence="5 7" id="KW-1133">Transmembrane helix</keyword>
<keyword evidence="3" id="KW-0813">Transport</keyword>
<comment type="subcellular location">
    <subcellularLocation>
        <location evidence="1">Membrane</location>
        <topology evidence="1">Multi-pass membrane protein</topology>
    </subcellularLocation>
</comment>
<evidence type="ECO:0000313" key="9">
    <source>
        <dbReference type="Proteomes" id="UP000729913"/>
    </source>
</evidence>
<dbReference type="GO" id="GO:0005886">
    <property type="term" value="C:plasma membrane"/>
    <property type="evidence" value="ECO:0007669"/>
    <property type="project" value="TreeGrafter"/>
</dbReference>
<evidence type="ECO:0000256" key="1">
    <source>
        <dbReference type="ARBA" id="ARBA00004141"/>
    </source>
</evidence>
<feature type="transmembrane region" description="Helical" evidence="7">
    <location>
        <begin position="370"/>
        <end position="394"/>
    </location>
</feature>
<evidence type="ECO:0000256" key="3">
    <source>
        <dbReference type="ARBA" id="ARBA00022448"/>
    </source>
</evidence>
<gene>
    <name evidence="8" type="ORF">G9C98_006801</name>
</gene>
<dbReference type="Pfam" id="PF01733">
    <property type="entry name" value="Nucleoside_tran"/>
    <property type="match status" value="1"/>
</dbReference>
<keyword evidence="4 7" id="KW-0812">Transmembrane</keyword>
<evidence type="ECO:0000256" key="5">
    <source>
        <dbReference type="ARBA" id="ARBA00022989"/>
    </source>
</evidence>
<feature type="transmembrane region" description="Helical" evidence="7">
    <location>
        <begin position="268"/>
        <end position="289"/>
    </location>
</feature>
<dbReference type="OrthoDB" id="1856718at2759"/>
<feature type="transmembrane region" description="Helical" evidence="7">
    <location>
        <begin position="173"/>
        <end position="195"/>
    </location>
</feature>
<comment type="caution">
    <text evidence="8">The sequence shown here is derived from an EMBL/GenBank/DDBJ whole genome shotgun (WGS) entry which is preliminary data.</text>
</comment>
<keyword evidence="6 7" id="KW-0472">Membrane</keyword>
<organism evidence="8 9">
    <name type="scientific">Cotesia typhae</name>
    <dbReference type="NCBI Taxonomy" id="2053667"/>
    <lineage>
        <taxon>Eukaryota</taxon>
        <taxon>Metazoa</taxon>
        <taxon>Ecdysozoa</taxon>
        <taxon>Arthropoda</taxon>
        <taxon>Hexapoda</taxon>
        <taxon>Insecta</taxon>
        <taxon>Pterygota</taxon>
        <taxon>Neoptera</taxon>
        <taxon>Endopterygota</taxon>
        <taxon>Hymenoptera</taxon>
        <taxon>Apocrita</taxon>
        <taxon>Ichneumonoidea</taxon>
        <taxon>Braconidae</taxon>
        <taxon>Microgastrinae</taxon>
        <taxon>Cotesia</taxon>
    </lineage>
</organism>
<feature type="transmembrane region" description="Helical" evidence="7">
    <location>
        <begin position="301"/>
        <end position="326"/>
    </location>
</feature>
<accession>A0A8J5UTD5</accession>
<reference evidence="8" key="1">
    <citation type="submission" date="2020-03" db="EMBL/GenBank/DDBJ databases">
        <authorList>
            <person name="Chebbi M.A."/>
            <person name="Drezen J.M."/>
        </authorList>
    </citation>
    <scope>NUCLEOTIDE SEQUENCE</scope>
    <source>
        <tissue evidence="8">Whole body</tissue>
    </source>
</reference>
<dbReference type="Proteomes" id="UP000729913">
    <property type="component" value="Unassembled WGS sequence"/>
</dbReference>